<dbReference type="EMBL" id="JAKELO010000002">
    <property type="protein sequence ID" value="MDE4908586.1"/>
    <property type="molecule type" value="Genomic_DNA"/>
</dbReference>
<protein>
    <submittedName>
        <fullName evidence="3">Uncharacterized protein</fullName>
    </submittedName>
</protein>
<evidence type="ECO:0000313" key="3">
    <source>
        <dbReference type="EMBL" id="MDE4908586.1"/>
    </source>
</evidence>
<dbReference type="AlphaFoldDB" id="A0A9Q4KVW5"/>
<keyword evidence="2" id="KW-0472">Membrane</keyword>
<feature type="transmembrane region" description="Helical" evidence="2">
    <location>
        <begin position="41"/>
        <end position="60"/>
    </location>
</feature>
<proteinExistence type="predicted"/>
<evidence type="ECO:0000256" key="1">
    <source>
        <dbReference type="SAM" id="MobiDB-lite"/>
    </source>
</evidence>
<evidence type="ECO:0000256" key="2">
    <source>
        <dbReference type="SAM" id="Phobius"/>
    </source>
</evidence>
<feature type="region of interest" description="Disordered" evidence="1">
    <location>
        <begin position="75"/>
        <end position="97"/>
    </location>
</feature>
<comment type="caution">
    <text evidence="3">The sequence shown here is derived from an EMBL/GenBank/DDBJ whole genome shotgun (WGS) entry which is preliminary data.</text>
</comment>
<organism evidence="3 4">
    <name type="scientific">Methanogenium marinum</name>
    <dbReference type="NCBI Taxonomy" id="348610"/>
    <lineage>
        <taxon>Archaea</taxon>
        <taxon>Methanobacteriati</taxon>
        <taxon>Methanobacteriota</taxon>
        <taxon>Stenosarchaea group</taxon>
        <taxon>Methanomicrobia</taxon>
        <taxon>Methanomicrobiales</taxon>
        <taxon>Methanomicrobiaceae</taxon>
        <taxon>Methanogenium</taxon>
    </lineage>
</organism>
<gene>
    <name evidence="3" type="ORF">L0665_08210</name>
</gene>
<keyword evidence="2" id="KW-1133">Transmembrane helix</keyword>
<name>A0A9Q4KVW5_9EURY</name>
<sequence>MDESAKQIFRMKFAKLTMVLNGIFLLAALSILAAFRVIPVYSYQIAGICGVGAIVLALYFRTAYQSDKEWLMAQDKEAGKPGEPSGSAGEHTGDSDA</sequence>
<reference evidence="3" key="1">
    <citation type="submission" date="2022-01" db="EMBL/GenBank/DDBJ databases">
        <title>Draft genome of Methanogenium marinum DSM 15558.</title>
        <authorList>
            <person name="Chen S.-C."/>
            <person name="You Y.-T."/>
        </authorList>
    </citation>
    <scope>NUCLEOTIDE SEQUENCE</scope>
    <source>
        <strain evidence="3">DSM 15558</strain>
    </source>
</reference>
<keyword evidence="4" id="KW-1185">Reference proteome</keyword>
<evidence type="ECO:0000313" key="4">
    <source>
        <dbReference type="Proteomes" id="UP001143747"/>
    </source>
</evidence>
<keyword evidence="2" id="KW-0812">Transmembrane</keyword>
<dbReference type="RefSeq" id="WP_274925210.1">
    <property type="nucleotide sequence ID" value="NZ_JAKELO010000002.1"/>
</dbReference>
<dbReference type="Proteomes" id="UP001143747">
    <property type="component" value="Unassembled WGS sequence"/>
</dbReference>
<accession>A0A9Q4KVW5</accession>
<feature type="transmembrane region" description="Helical" evidence="2">
    <location>
        <begin position="16"/>
        <end position="35"/>
    </location>
</feature>